<keyword evidence="1" id="KW-0812">Transmembrane</keyword>
<feature type="transmembrane region" description="Helical" evidence="1">
    <location>
        <begin position="48"/>
        <end position="67"/>
    </location>
</feature>
<feature type="transmembrane region" description="Helical" evidence="1">
    <location>
        <begin position="6"/>
        <end position="27"/>
    </location>
</feature>
<reference evidence="2 3" key="1">
    <citation type="journal article" date="2021" name="Nat. Commun.">
        <title>Reductive evolution and unique predatory mode in the CPR bacterium Vampirococcus lugosii.</title>
        <authorList>
            <person name="Moreira D."/>
            <person name="Zivanovic Y."/>
            <person name="Lopez-Archilla A.I."/>
            <person name="Iniesto M."/>
            <person name="Lopez-Garcia P."/>
        </authorList>
    </citation>
    <scope>NUCLEOTIDE SEQUENCE [LARGE SCALE GENOMIC DNA]</scope>
    <source>
        <strain evidence="2">Chiprana</strain>
    </source>
</reference>
<name>A0ABS5QK27_9BACT</name>
<keyword evidence="3" id="KW-1185">Reference proteome</keyword>
<organism evidence="2 3">
    <name type="scientific">Candidatus Vampirococcus lugosii</name>
    <dbReference type="NCBI Taxonomy" id="2789015"/>
    <lineage>
        <taxon>Bacteria</taxon>
        <taxon>Candidatus Absconditibacteriota</taxon>
        <taxon>Vampirococcus</taxon>
    </lineage>
</organism>
<keyword evidence="1" id="KW-0472">Membrane</keyword>
<evidence type="ECO:0008006" key="4">
    <source>
        <dbReference type="Google" id="ProtNLM"/>
    </source>
</evidence>
<dbReference type="EMBL" id="JAEDAM010000001">
    <property type="protein sequence ID" value="MBS8121452.1"/>
    <property type="molecule type" value="Genomic_DNA"/>
</dbReference>
<gene>
    <name evidence="2" type="ORF">VAMP_2n358</name>
</gene>
<comment type="caution">
    <text evidence="2">The sequence shown here is derived from an EMBL/GenBank/DDBJ whole genome shotgun (WGS) entry which is preliminary data.</text>
</comment>
<protein>
    <recommendedName>
        <fullName evidence="4">DUF2909 domain-containing protein</fullName>
    </recommendedName>
</protein>
<accession>A0ABS5QK27</accession>
<evidence type="ECO:0000256" key="1">
    <source>
        <dbReference type="SAM" id="Phobius"/>
    </source>
</evidence>
<dbReference type="Proteomes" id="UP000680365">
    <property type="component" value="Unassembled WGS sequence"/>
</dbReference>
<evidence type="ECO:0000313" key="2">
    <source>
        <dbReference type="EMBL" id="MBS8121452.1"/>
    </source>
</evidence>
<evidence type="ECO:0000313" key="3">
    <source>
        <dbReference type="Proteomes" id="UP000680365"/>
    </source>
</evidence>
<keyword evidence="1" id="KW-1133">Transmembrane helix</keyword>
<dbReference type="RefSeq" id="WP_213347982.1">
    <property type="nucleotide sequence ID" value="NZ_JAEDAM010000001.1"/>
</dbReference>
<sequence length="79" mass="8826">MSILLNIIAGVFVLLLGMSLVYFSSNLSKILGNSDWANRYFGGTRQAIILFGFVVMIFGFMIMFGLLDFESSNVYVNVE</sequence>
<proteinExistence type="predicted"/>